<keyword evidence="2" id="KW-0732">Signal</keyword>
<dbReference type="PANTHER" id="PTHR34290">
    <property type="entry name" value="SI:CH73-390P7.2"/>
    <property type="match status" value="1"/>
</dbReference>
<feature type="signal peptide" evidence="2">
    <location>
        <begin position="1"/>
        <end position="24"/>
    </location>
</feature>
<dbReference type="AlphaFoldDB" id="A0A0G4H6V1"/>
<evidence type="ECO:0008006" key="5">
    <source>
        <dbReference type="Google" id="ProtNLM"/>
    </source>
</evidence>
<feature type="region of interest" description="Disordered" evidence="1">
    <location>
        <begin position="199"/>
        <end position="219"/>
    </location>
</feature>
<feature type="chain" id="PRO_5005191506" description="Thiol-disulfide oxidoreductase DCC" evidence="2">
    <location>
        <begin position="25"/>
        <end position="219"/>
    </location>
</feature>
<proteinExistence type="predicted"/>
<evidence type="ECO:0000313" key="3">
    <source>
        <dbReference type="EMBL" id="CEM39536.1"/>
    </source>
</evidence>
<dbReference type="STRING" id="1169540.A0A0G4H6V1"/>
<protein>
    <recommendedName>
        <fullName evidence="5">Thiol-disulfide oxidoreductase DCC</fullName>
    </recommendedName>
</protein>
<sequence>MCRGQSSVLLTVIMFVAAARVSRSFQLPASGGRLTSSNAFQRLTRARMMSQRAAQSPPTWQIDLLYDGECPLCLKEIDFLKKRDTEGKIQFTDLASPGYKQEEHGNVDFERGMRSIHAVTSSGDVISGVEVFRRVYEAIGLGWVYAATKLPVIGPAVDVAYDIWASNRLRLTGRPDLAKVMEERAAKLRDKSAYPQGCEDECAVPAEDTKEKETEKVGR</sequence>
<dbReference type="Proteomes" id="UP000041254">
    <property type="component" value="Unassembled WGS sequence"/>
</dbReference>
<evidence type="ECO:0000256" key="1">
    <source>
        <dbReference type="SAM" id="MobiDB-lite"/>
    </source>
</evidence>
<name>A0A0G4H6V1_VITBC</name>
<gene>
    <name evidence="3" type="ORF">Vbra_10739</name>
</gene>
<accession>A0A0G4H6V1</accession>
<dbReference type="OrthoDB" id="441708at2759"/>
<dbReference type="VEuPathDB" id="CryptoDB:Vbra_10739"/>
<evidence type="ECO:0000256" key="2">
    <source>
        <dbReference type="SAM" id="SignalP"/>
    </source>
</evidence>
<dbReference type="InterPro" id="IPR044691">
    <property type="entry name" value="DCC1_Trx"/>
</dbReference>
<evidence type="ECO:0000313" key="4">
    <source>
        <dbReference type="Proteomes" id="UP000041254"/>
    </source>
</evidence>
<dbReference type="GO" id="GO:0015035">
    <property type="term" value="F:protein-disulfide reductase activity"/>
    <property type="evidence" value="ECO:0007669"/>
    <property type="project" value="InterPro"/>
</dbReference>
<dbReference type="OMA" id="GCEDECA"/>
<organism evidence="3 4">
    <name type="scientific">Vitrella brassicaformis (strain CCMP3155)</name>
    <dbReference type="NCBI Taxonomy" id="1169540"/>
    <lineage>
        <taxon>Eukaryota</taxon>
        <taxon>Sar</taxon>
        <taxon>Alveolata</taxon>
        <taxon>Colpodellida</taxon>
        <taxon>Vitrellaceae</taxon>
        <taxon>Vitrella</taxon>
    </lineage>
</organism>
<keyword evidence="4" id="KW-1185">Reference proteome</keyword>
<dbReference type="InterPro" id="IPR007263">
    <property type="entry name" value="DCC1-like"/>
</dbReference>
<feature type="compositionally biased region" description="Basic and acidic residues" evidence="1">
    <location>
        <begin position="207"/>
        <end position="219"/>
    </location>
</feature>
<dbReference type="InParanoid" id="A0A0G4H6V1"/>
<dbReference type="EMBL" id="CDMY01001040">
    <property type="protein sequence ID" value="CEM39536.1"/>
    <property type="molecule type" value="Genomic_DNA"/>
</dbReference>
<dbReference type="Pfam" id="PF04134">
    <property type="entry name" value="DCC1-like"/>
    <property type="match status" value="1"/>
</dbReference>
<dbReference type="PANTHER" id="PTHR34290:SF2">
    <property type="entry name" value="OS04G0668800 PROTEIN"/>
    <property type="match status" value="1"/>
</dbReference>
<reference evidence="3 4" key="1">
    <citation type="submission" date="2014-11" db="EMBL/GenBank/DDBJ databases">
        <authorList>
            <person name="Zhu J."/>
            <person name="Qi W."/>
            <person name="Song R."/>
        </authorList>
    </citation>
    <scope>NUCLEOTIDE SEQUENCE [LARGE SCALE GENOMIC DNA]</scope>
</reference>